<keyword evidence="1" id="KW-0472">Membrane</keyword>
<dbReference type="Proteomes" id="UP000436284">
    <property type="component" value="Unassembled WGS sequence"/>
</dbReference>
<proteinExistence type="predicted"/>
<feature type="transmembrane region" description="Helical" evidence="1">
    <location>
        <begin position="12"/>
        <end position="32"/>
    </location>
</feature>
<evidence type="ECO:0008006" key="4">
    <source>
        <dbReference type="Google" id="ProtNLM"/>
    </source>
</evidence>
<reference evidence="2 3" key="1">
    <citation type="submission" date="2019-12" db="EMBL/GenBank/DDBJ databases">
        <title>Salinicoccus cyprini sp. nov., isolated from gastro-intestinal tract of mirror carp, Cyprinus carpio var. specularis, collected from Gobind Sagar Reservoir, Himachal Pradesh, India.</title>
        <authorList>
            <person name="Talwar C."/>
            <person name="Singh A.K."/>
            <person name="Lal R."/>
            <person name="Negi R.K."/>
        </authorList>
    </citation>
    <scope>NUCLEOTIDE SEQUENCE [LARGE SCALE GENOMIC DNA]</scope>
    <source>
        <strain evidence="2 3">J-82</strain>
    </source>
</reference>
<keyword evidence="1" id="KW-0812">Transmembrane</keyword>
<keyword evidence="1" id="KW-1133">Transmembrane helix</keyword>
<dbReference type="EMBL" id="WUUK01000001">
    <property type="protein sequence ID" value="MXQ50204.1"/>
    <property type="molecule type" value="Genomic_DNA"/>
</dbReference>
<dbReference type="OrthoDB" id="2418324at2"/>
<evidence type="ECO:0000256" key="1">
    <source>
        <dbReference type="SAM" id="Phobius"/>
    </source>
</evidence>
<keyword evidence="3" id="KW-1185">Reference proteome</keyword>
<dbReference type="AlphaFoldDB" id="A0A6N8TWB8"/>
<name>A0A6N8TWB8_9STAP</name>
<dbReference type="RefSeq" id="WP_160652295.1">
    <property type="nucleotide sequence ID" value="NZ_JBHRWU010000001.1"/>
</dbReference>
<evidence type="ECO:0000313" key="3">
    <source>
        <dbReference type="Proteomes" id="UP000436284"/>
    </source>
</evidence>
<organism evidence="2 3">
    <name type="scientific">Salinicoccus hispanicus</name>
    <dbReference type="NCBI Taxonomy" id="157225"/>
    <lineage>
        <taxon>Bacteria</taxon>
        <taxon>Bacillati</taxon>
        <taxon>Bacillota</taxon>
        <taxon>Bacilli</taxon>
        <taxon>Bacillales</taxon>
        <taxon>Staphylococcaceae</taxon>
        <taxon>Salinicoccus</taxon>
    </lineage>
</organism>
<sequence>MKDDGFMMLDSVLTMLVFSVILSVLVPAMIMLNQTLSDSGRLLDYSRRLYIDMLAYEDYESFRRGSNDYRIEAHRICDKADTKLCVHFE</sequence>
<protein>
    <recommendedName>
        <fullName evidence="4">Type II secretion system protein</fullName>
    </recommendedName>
</protein>
<evidence type="ECO:0000313" key="2">
    <source>
        <dbReference type="EMBL" id="MXQ50204.1"/>
    </source>
</evidence>
<gene>
    <name evidence="2" type="ORF">GQ671_02660</name>
</gene>
<comment type="caution">
    <text evidence="2">The sequence shown here is derived from an EMBL/GenBank/DDBJ whole genome shotgun (WGS) entry which is preliminary data.</text>
</comment>
<accession>A0A6N8TWB8</accession>